<proteinExistence type="predicted"/>
<protein>
    <submittedName>
        <fullName evidence="1">Uncharacterized protein</fullName>
    </submittedName>
</protein>
<reference evidence="1" key="1">
    <citation type="journal article" date="2020" name="Stud. Mycol.">
        <title>101 Dothideomycetes genomes: a test case for predicting lifestyles and emergence of pathogens.</title>
        <authorList>
            <person name="Haridas S."/>
            <person name="Albert R."/>
            <person name="Binder M."/>
            <person name="Bloem J."/>
            <person name="Labutti K."/>
            <person name="Salamov A."/>
            <person name="Andreopoulos B."/>
            <person name="Baker S."/>
            <person name="Barry K."/>
            <person name="Bills G."/>
            <person name="Bluhm B."/>
            <person name="Cannon C."/>
            <person name="Castanera R."/>
            <person name="Culley D."/>
            <person name="Daum C."/>
            <person name="Ezra D."/>
            <person name="Gonzalez J."/>
            <person name="Henrissat B."/>
            <person name="Kuo A."/>
            <person name="Liang C."/>
            <person name="Lipzen A."/>
            <person name="Lutzoni F."/>
            <person name="Magnuson J."/>
            <person name="Mondo S."/>
            <person name="Nolan M."/>
            <person name="Ohm R."/>
            <person name="Pangilinan J."/>
            <person name="Park H.-J."/>
            <person name="Ramirez L."/>
            <person name="Alfaro M."/>
            <person name="Sun H."/>
            <person name="Tritt A."/>
            <person name="Yoshinaga Y."/>
            <person name="Zwiers L.-H."/>
            <person name="Turgeon B."/>
            <person name="Goodwin S."/>
            <person name="Spatafora J."/>
            <person name="Crous P."/>
            <person name="Grigoriev I."/>
        </authorList>
    </citation>
    <scope>NUCLEOTIDE SEQUENCE</scope>
    <source>
        <strain evidence="1">CBS 119687</strain>
    </source>
</reference>
<organism evidence="1 2">
    <name type="scientific">Dothidotthia symphoricarpi CBS 119687</name>
    <dbReference type="NCBI Taxonomy" id="1392245"/>
    <lineage>
        <taxon>Eukaryota</taxon>
        <taxon>Fungi</taxon>
        <taxon>Dikarya</taxon>
        <taxon>Ascomycota</taxon>
        <taxon>Pezizomycotina</taxon>
        <taxon>Dothideomycetes</taxon>
        <taxon>Pleosporomycetidae</taxon>
        <taxon>Pleosporales</taxon>
        <taxon>Dothidotthiaceae</taxon>
        <taxon>Dothidotthia</taxon>
    </lineage>
</organism>
<accession>A0A6A6AST6</accession>
<gene>
    <name evidence="1" type="ORF">P153DRAFT_160779</name>
</gene>
<sequence length="175" mass="19891">MRWIAAERRSWRNLTPRRSGASFFVQVVSRHVASSRLSLPGQYIHRHGESRNGRRVDRVREPLRDTSTDIPRISSLPDIPPIMLPSLCLITVETTPNIPWISHGYLPPTLCTYSFRCVYNNHNYSQYPTDICSQHVASIPLAVLNANHQDIVFQILFGKNRNGNSHQVTTSSTAN</sequence>
<dbReference type="RefSeq" id="XP_033527998.1">
    <property type="nucleotide sequence ID" value="XM_033662265.1"/>
</dbReference>
<name>A0A6A6AST6_9PLEO</name>
<dbReference type="GeneID" id="54402697"/>
<dbReference type="AlphaFoldDB" id="A0A6A6AST6"/>
<dbReference type="EMBL" id="ML977499">
    <property type="protein sequence ID" value="KAF2133611.1"/>
    <property type="molecule type" value="Genomic_DNA"/>
</dbReference>
<evidence type="ECO:0000313" key="2">
    <source>
        <dbReference type="Proteomes" id="UP000799771"/>
    </source>
</evidence>
<evidence type="ECO:0000313" key="1">
    <source>
        <dbReference type="EMBL" id="KAF2133611.1"/>
    </source>
</evidence>
<keyword evidence="2" id="KW-1185">Reference proteome</keyword>
<dbReference type="Proteomes" id="UP000799771">
    <property type="component" value="Unassembled WGS sequence"/>
</dbReference>